<accession>A0A941ELZ4</accession>
<evidence type="ECO:0000313" key="2">
    <source>
        <dbReference type="EMBL" id="MBR7833395.1"/>
    </source>
</evidence>
<comment type="caution">
    <text evidence="2">The sequence shown here is derived from an EMBL/GenBank/DDBJ whole genome shotgun (WGS) entry which is preliminary data.</text>
</comment>
<protein>
    <submittedName>
        <fullName evidence="2">DUF5134 domain-containing protein</fullName>
    </submittedName>
</protein>
<dbReference type="AlphaFoldDB" id="A0A941ELZ4"/>
<gene>
    <name evidence="2" type="ORF">KDL01_08970</name>
</gene>
<dbReference type="InterPro" id="IPR033458">
    <property type="entry name" value="DUF5134"/>
</dbReference>
<keyword evidence="1" id="KW-0472">Membrane</keyword>
<feature type="transmembrane region" description="Helical" evidence="1">
    <location>
        <begin position="143"/>
        <end position="163"/>
    </location>
</feature>
<proteinExistence type="predicted"/>
<evidence type="ECO:0000256" key="1">
    <source>
        <dbReference type="SAM" id="Phobius"/>
    </source>
</evidence>
<feature type="transmembrane region" description="Helical" evidence="1">
    <location>
        <begin position="65"/>
        <end position="86"/>
    </location>
</feature>
<keyword evidence="3" id="KW-1185">Reference proteome</keyword>
<reference evidence="2" key="1">
    <citation type="submission" date="2021-04" db="EMBL/GenBank/DDBJ databases">
        <title>Genome based classification of Actinospica acidithermotolerans sp. nov., an actinobacterium isolated from an Indonesian hot spring.</title>
        <authorList>
            <person name="Kusuma A.B."/>
            <person name="Putra K.E."/>
            <person name="Nafisah S."/>
            <person name="Loh J."/>
            <person name="Nouioui I."/>
            <person name="Goodfellow M."/>
        </authorList>
    </citation>
    <scope>NUCLEOTIDE SEQUENCE</scope>
    <source>
        <strain evidence="2">CSCA 57</strain>
    </source>
</reference>
<keyword evidence="1" id="KW-1133">Transmembrane helix</keyword>
<feature type="transmembrane region" description="Helical" evidence="1">
    <location>
        <begin position="6"/>
        <end position="28"/>
    </location>
</feature>
<dbReference type="Pfam" id="PF17197">
    <property type="entry name" value="DUF5134"/>
    <property type="match status" value="1"/>
</dbReference>
<evidence type="ECO:0000313" key="3">
    <source>
        <dbReference type="Proteomes" id="UP000675781"/>
    </source>
</evidence>
<dbReference type="EMBL" id="JAGSOG010000029">
    <property type="protein sequence ID" value="MBR7833395.1"/>
    <property type="molecule type" value="Genomic_DNA"/>
</dbReference>
<feature type="transmembrane region" description="Helical" evidence="1">
    <location>
        <begin position="98"/>
        <end position="120"/>
    </location>
</feature>
<dbReference type="Proteomes" id="UP000675781">
    <property type="component" value="Unassembled WGS sequence"/>
</dbReference>
<sequence length="214" mass="22678">MNAPYWLSDLVSLLMLVLGLYSLWRLLVVRFWGYTTDYETDALHLLAGVAAAGIVSSWARTLPRPVWLVLFAAAGVYFAFRAARAWSATAPEPRRRMLGAVGCCAVLVYCFAAGVAPSTIHGSTAGSFTMAGMPGMIMDQTEHFPALGLILVVGLAFAAVFAVNRAGSMPVTKPTPVIGGPDDGAPVALAPRTVELGRVLLLLVLAYAILTKLV</sequence>
<feature type="transmembrane region" description="Helical" evidence="1">
    <location>
        <begin position="40"/>
        <end position="59"/>
    </location>
</feature>
<name>A0A941ELZ4_9ACTN</name>
<dbReference type="RefSeq" id="WP_212527917.1">
    <property type="nucleotide sequence ID" value="NZ_JAGSOG010000029.1"/>
</dbReference>
<organism evidence="2 3">
    <name type="scientific">Actinospica durhamensis</name>
    <dbReference type="NCBI Taxonomy" id="1508375"/>
    <lineage>
        <taxon>Bacteria</taxon>
        <taxon>Bacillati</taxon>
        <taxon>Actinomycetota</taxon>
        <taxon>Actinomycetes</taxon>
        <taxon>Catenulisporales</taxon>
        <taxon>Actinospicaceae</taxon>
        <taxon>Actinospica</taxon>
    </lineage>
</organism>
<keyword evidence="1" id="KW-0812">Transmembrane</keyword>